<feature type="compositionally biased region" description="Polar residues" evidence="1">
    <location>
        <begin position="205"/>
        <end position="215"/>
    </location>
</feature>
<evidence type="ECO:0008006" key="4">
    <source>
        <dbReference type="Google" id="ProtNLM"/>
    </source>
</evidence>
<feature type="compositionally biased region" description="Basic and acidic residues" evidence="1">
    <location>
        <begin position="182"/>
        <end position="191"/>
    </location>
</feature>
<accession>A0A5C3KWZ5</accession>
<dbReference type="GO" id="GO:0003677">
    <property type="term" value="F:DNA binding"/>
    <property type="evidence" value="ECO:0007669"/>
    <property type="project" value="TreeGrafter"/>
</dbReference>
<feature type="region of interest" description="Disordered" evidence="1">
    <location>
        <begin position="201"/>
        <end position="319"/>
    </location>
</feature>
<organism evidence="2 3">
    <name type="scientific">Coprinopsis marcescibilis</name>
    <name type="common">Agaric fungus</name>
    <name type="synonym">Psathyrella marcescibilis</name>
    <dbReference type="NCBI Taxonomy" id="230819"/>
    <lineage>
        <taxon>Eukaryota</taxon>
        <taxon>Fungi</taxon>
        <taxon>Dikarya</taxon>
        <taxon>Basidiomycota</taxon>
        <taxon>Agaricomycotina</taxon>
        <taxon>Agaricomycetes</taxon>
        <taxon>Agaricomycetidae</taxon>
        <taxon>Agaricales</taxon>
        <taxon>Agaricineae</taxon>
        <taxon>Psathyrellaceae</taxon>
        <taxon>Coprinopsis</taxon>
    </lineage>
</organism>
<evidence type="ECO:0000313" key="2">
    <source>
        <dbReference type="EMBL" id="TFK25201.1"/>
    </source>
</evidence>
<evidence type="ECO:0000313" key="3">
    <source>
        <dbReference type="Proteomes" id="UP000307440"/>
    </source>
</evidence>
<sequence>MVHAQQPTCTNTRIRSTQDTHKIFYAVQKGLLNMVTRRLDADERLALRSGCVYAWEERGPHSEITGLGIERFTEGRRWTPSRVRDEFLFYYERYMPTPDGNSSQGGPHTEAKPPRDWEPMVKQTYSVWVDTENGRRKWHLTAYFTQGTIDHLGTVDDVPDLSDLVVPEGLFKSTRIAGKTRAKTDEARSESSKTVTRTYAAFPSPYSTKPPNYGNSKPVLMHEPYPNAGTSNHGQRQDIQPPPVDTNSRHSRSPQRHSPSSLSPATPVARSQYPSDRAASQTYGDKLNLSHPPVPGPPGHESDSHQLMHRPLHPPLQTGKNSVNDPGHIATFVPPNGRWSGDNSMTNPLYAYQGLNHFEHDGDVTQPTGYALPVHPDQAAIHPAAPQSYRQQMNGYVPYDDRTGHSQAIPTPAIDVPLYELSPDTHMNTLEQSSPRPFIALAPLNSLNRQHPYKRNHIDDKALRMIQAASVAPPLNSCVLNASTLRQRSILLKQH</sequence>
<proteinExistence type="predicted"/>
<gene>
    <name evidence="2" type="ORF">FA15DRAFT_668735</name>
</gene>
<keyword evidence="3" id="KW-1185">Reference proteome</keyword>
<feature type="region of interest" description="Disordered" evidence="1">
    <location>
        <begin position="177"/>
        <end position="196"/>
    </location>
</feature>
<dbReference type="EMBL" id="ML210189">
    <property type="protein sequence ID" value="TFK25201.1"/>
    <property type="molecule type" value="Genomic_DNA"/>
</dbReference>
<feature type="compositionally biased region" description="Polar residues" evidence="1">
    <location>
        <begin position="272"/>
        <end position="283"/>
    </location>
</feature>
<dbReference type="AlphaFoldDB" id="A0A5C3KWZ5"/>
<feature type="compositionally biased region" description="Polar residues" evidence="1">
    <location>
        <begin position="228"/>
        <end position="238"/>
    </location>
</feature>
<dbReference type="OrthoDB" id="5572844at2759"/>
<dbReference type="Pfam" id="PF09729">
    <property type="entry name" value="Gti1_Pac2"/>
    <property type="match status" value="1"/>
</dbReference>
<protein>
    <recommendedName>
        <fullName evidence="4">cAMP-independent regulatory protein pac2</fullName>
    </recommendedName>
</protein>
<dbReference type="PANTHER" id="PTHR28027">
    <property type="entry name" value="TRANSCRIPTIONAL REGULATOR MIT1"/>
    <property type="match status" value="1"/>
</dbReference>
<reference evidence="2 3" key="1">
    <citation type="journal article" date="2019" name="Nat. Ecol. Evol.">
        <title>Megaphylogeny resolves global patterns of mushroom evolution.</title>
        <authorList>
            <person name="Varga T."/>
            <person name="Krizsan K."/>
            <person name="Foldi C."/>
            <person name="Dima B."/>
            <person name="Sanchez-Garcia M."/>
            <person name="Sanchez-Ramirez S."/>
            <person name="Szollosi G.J."/>
            <person name="Szarkandi J.G."/>
            <person name="Papp V."/>
            <person name="Albert L."/>
            <person name="Andreopoulos W."/>
            <person name="Angelini C."/>
            <person name="Antonin V."/>
            <person name="Barry K.W."/>
            <person name="Bougher N.L."/>
            <person name="Buchanan P."/>
            <person name="Buyck B."/>
            <person name="Bense V."/>
            <person name="Catcheside P."/>
            <person name="Chovatia M."/>
            <person name="Cooper J."/>
            <person name="Damon W."/>
            <person name="Desjardin D."/>
            <person name="Finy P."/>
            <person name="Geml J."/>
            <person name="Haridas S."/>
            <person name="Hughes K."/>
            <person name="Justo A."/>
            <person name="Karasinski D."/>
            <person name="Kautmanova I."/>
            <person name="Kiss B."/>
            <person name="Kocsube S."/>
            <person name="Kotiranta H."/>
            <person name="LaButti K.M."/>
            <person name="Lechner B.E."/>
            <person name="Liimatainen K."/>
            <person name="Lipzen A."/>
            <person name="Lukacs Z."/>
            <person name="Mihaltcheva S."/>
            <person name="Morgado L.N."/>
            <person name="Niskanen T."/>
            <person name="Noordeloos M.E."/>
            <person name="Ohm R.A."/>
            <person name="Ortiz-Santana B."/>
            <person name="Ovrebo C."/>
            <person name="Racz N."/>
            <person name="Riley R."/>
            <person name="Savchenko A."/>
            <person name="Shiryaev A."/>
            <person name="Soop K."/>
            <person name="Spirin V."/>
            <person name="Szebenyi C."/>
            <person name="Tomsovsky M."/>
            <person name="Tulloss R.E."/>
            <person name="Uehling J."/>
            <person name="Grigoriev I.V."/>
            <person name="Vagvolgyi C."/>
            <person name="Papp T."/>
            <person name="Martin F.M."/>
            <person name="Miettinen O."/>
            <person name="Hibbett D.S."/>
            <person name="Nagy L.G."/>
        </authorList>
    </citation>
    <scope>NUCLEOTIDE SEQUENCE [LARGE SCALE GENOMIC DNA]</scope>
    <source>
        <strain evidence="2 3">CBS 121175</strain>
    </source>
</reference>
<name>A0A5C3KWZ5_COPMA</name>
<dbReference type="PANTHER" id="PTHR28027:SF2">
    <property type="entry name" value="TRANSCRIPTIONAL REGULATOR MIT1"/>
    <property type="match status" value="1"/>
</dbReference>
<dbReference type="InterPro" id="IPR018608">
    <property type="entry name" value="Gti1/Pac2"/>
</dbReference>
<evidence type="ECO:0000256" key="1">
    <source>
        <dbReference type="SAM" id="MobiDB-lite"/>
    </source>
</evidence>
<dbReference type="Proteomes" id="UP000307440">
    <property type="component" value="Unassembled WGS sequence"/>
</dbReference>